<evidence type="ECO:0008006" key="3">
    <source>
        <dbReference type="Google" id="ProtNLM"/>
    </source>
</evidence>
<sequence>MLKKQIVEMVFDEAEEWQEIKEQYERLGYKIIDWIIDYNKKEFYFKSILMEDKKVSFEEAIQAYLKGKDIKCIWNDETTIYNNGFIDSDDDKLIMGQILKGEWYIKEN</sequence>
<gene>
    <name evidence="1" type="ORF">CFSAN001627_03645</name>
</gene>
<accession>M1ZZG4</accession>
<evidence type="ECO:0000313" key="1">
    <source>
        <dbReference type="EMBL" id="EKN42980.1"/>
    </source>
</evidence>
<protein>
    <recommendedName>
        <fullName evidence="3">Phage protein</fullName>
    </recommendedName>
</protein>
<dbReference type="Proteomes" id="UP000011944">
    <property type="component" value="Unassembled WGS sequence"/>
</dbReference>
<dbReference type="PATRIC" id="fig|1232189.3.peg.603"/>
<reference evidence="1 2" key="1">
    <citation type="submission" date="2012-10" db="EMBL/GenBank/DDBJ databases">
        <authorList>
            <person name="Strain E.A."/>
            <person name="Brown E."/>
            <person name="Allard M.W."/>
            <person name="Gonzalez-Escalona N."/>
            <person name="Timme R."/>
        </authorList>
    </citation>
    <scope>NUCLEOTIDE SEQUENCE [LARGE SCALE GENOMIC DNA]</scope>
    <source>
        <strain evidence="1 2">CFSAN001627</strain>
    </source>
</reference>
<comment type="caution">
    <text evidence="1">The sequence shown here is derived from an EMBL/GenBank/DDBJ whole genome shotgun (WGS) entry which is preliminary data.</text>
</comment>
<name>M1ZZG4_CLOBO</name>
<dbReference type="AlphaFoldDB" id="M1ZZG4"/>
<evidence type="ECO:0000313" key="2">
    <source>
        <dbReference type="Proteomes" id="UP000011944"/>
    </source>
</evidence>
<dbReference type="EMBL" id="AMXI01000197">
    <property type="protein sequence ID" value="EKN42980.1"/>
    <property type="molecule type" value="Genomic_DNA"/>
</dbReference>
<proteinExistence type="predicted"/>
<reference evidence="1 2" key="2">
    <citation type="submission" date="2013-03" db="EMBL/GenBank/DDBJ databases">
        <title>Diversity in Clostridium botulinum.</title>
        <authorList>
            <person name="Timme R.E."/>
            <person name="Allard M."/>
            <person name="Luo Y."/>
            <person name="Strain E."/>
            <person name="Gonzalez-Escalona N."/>
            <person name="Brown E."/>
        </authorList>
    </citation>
    <scope>NUCLEOTIDE SEQUENCE [LARGE SCALE GENOMIC DNA]</scope>
    <source>
        <strain evidence="1 2">CFSAN001627</strain>
    </source>
</reference>
<organism evidence="1 2">
    <name type="scientific">Clostridium botulinum CFSAN001627</name>
    <dbReference type="NCBI Taxonomy" id="1232189"/>
    <lineage>
        <taxon>Bacteria</taxon>
        <taxon>Bacillati</taxon>
        <taxon>Bacillota</taxon>
        <taxon>Clostridia</taxon>
        <taxon>Eubacteriales</taxon>
        <taxon>Clostridiaceae</taxon>
        <taxon>Clostridium</taxon>
    </lineage>
</organism>